<organism evidence="8 9">
    <name type="scientific">Brassica cretica</name>
    <name type="common">Mustard</name>
    <dbReference type="NCBI Taxonomy" id="69181"/>
    <lineage>
        <taxon>Eukaryota</taxon>
        <taxon>Viridiplantae</taxon>
        <taxon>Streptophyta</taxon>
        <taxon>Embryophyta</taxon>
        <taxon>Tracheophyta</taxon>
        <taxon>Spermatophyta</taxon>
        <taxon>Magnoliopsida</taxon>
        <taxon>eudicotyledons</taxon>
        <taxon>Gunneridae</taxon>
        <taxon>Pentapetalae</taxon>
        <taxon>rosids</taxon>
        <taxon>malvids</taxon>
        <taxon>Brassicales</taxon>
        <taxon>Brassicaceae</taxon>
        <taxon>Brassiceae</taxon>
        <taxon>Brassica</taxon>
    </lineage>
</organism>
<dbReference type="InterPro" id="IPR006968">
    <property type="entry name" value="RUS_fam"/>
</dbReference>
<evidence type="ECO:0000256" key="5">
    <source>
        <dbReference type="ARBA" id="ARBA00023136"/>
    </source>
</evidence>
<evidence type="ECO:0000259" key="7">
    <source>
        <dbReference type="PROSITE" id="PS50181"/>
    </source>
</evidence>
<dbReference type="SUPFAM" id="SSF81383">
    <property type="entry name" value="F-box domain"/>
    <property type="match status" value="1"/>
</dbReference>
<dbReference type="Pfam" id="PF00646">
    <property type="entry name" value="F-box"/>
    <property type="match status" value="1"/>
</dbReference>
<evidence type="ECO:0000313" key="8">
    <source>
        <dbReference type="EMBL" id="KAF3611002.1"/>
    </source>
</evidence>
<evidence type="ECO:0000256" key="3">
    <source>
        <dbReference type="ARBA" id="ARBA00022692"/>
    </source>
</evidence>
<evidence type="ECO:0000256" key="2">
    <source>
        <dbReference type="ARBA" id="ARBA00007558"/>
    </source>
</evidence>
<dbReference type="Proteomes" id="UP000266723">
    <property type="component" value="Unassembled WGS sequence"/>
</dbReference>
<dbReference type="PROSITE" id="PS50181">
    <property type="entry name" value="FBOX"/>
    <property type="match status" value="1"/>
</dbReference>
<dbReference type="InterPro" id="IPR054549">
    <property type="entry name" value="UVB_sens_RUS_dom"/>
</dbReference>
<evidence type="ECO:0000313" key="9">
    <source>
        <dbReference type="Proteomes" id="UP000266723"/>
    </source>
</evidence>
<comment type="similarity">
    <text evidence="2">Belongs to the RUS1 family.</text>
</comment>
<sequence length="1011" mass="112845">MRGGEEEEEHSVCGSITLEEWNGSSSTKLFRTATITASSSLSIQRLSLSPPLSANRINHVWRRVLQAFGFPDSVTPDYVGFQLWDTLQGLSTYIKMMLSTQALLSAIGVGEKSATVIGATFQWFLRDFTGMLGGILFTFYQVLRFSPIIYLTSSLPFSSSSKSSMAPLVLMLCGNVDDLSSAIVSLYFLSINVLRFSPIIYLTSSLPFSSSSKSSMAPLVLMLCGNVDDLSSAIVSLYFLSINGSNLDSNAKMWRLVADLMNDIGMLMDLLSPLFPSAFIIVVCLGSLSRSFTGVASGATRAALTQHFALQENAADISAKEGSQETMATMMGMSLGMLLARFTSGNPLAIWLSFLSLTVFHMYANYRAVRCLVLNSLNFERSSILLAHFMQTGQILSPEQVSSMEGVLPVWATSLKSTNSNALHKRVHLGVKVSSLPRPDIMQLLNGAGASSQKNAKYLLAHREGNVSVILHKDSAAGDVLKSYIHAIVMANLMEKSTSFYSEGEAWMDKHYDEFLNKLRSGGWKTERLLCPSITWRANWISHTSGLGLVMPGCDRISELPESLLTHILSYLPTKHSVKTSVLSTRWKNLWLNVPALDLNCEDFPYREEEEEEEAVLGFLDRLLEFEPGSRLLKVKVKCGSVEDIDGLRDRISTVIHRGPQHLDFESFTEYRDHVDAFLYPFIDYIPLNLYTSRTLVSLKLTFSGLEDPGFVWMPCLKSMTLVKVHFHYAADLEKLVSGCPVLEELTLVRNMDPILVGTDEKIMRVRSGSLKRFRVPLWHGKRCRSSVKCTLEIDAPMLEHMTLGEDHYDSVMVKNLTSLFMVDLGIKFAVKFGEFVDPGDLSKRNEIRYFLSGVSSAKHMIISEKTVKALELYSNVGLIPKFNYLSRLEAVFPYKLLQFLPAFLECCPNLKHLILEVYYSREMEDAFELTNVPGCFLSTLECVQLKRIHEWEEEEMKVATYFLENAAVLKKLTLSLTNYPRYVSDEEIFEEVGVSIGAGAAQPGPNPPSP</sequence>
<dbReference type="Pfam" id="PF24160">
    <property type="entry name" value="UVB_sens_C"/>
    <property type="match status" value="1"/>
</dbReference>
<dbReference type="Pfam" id="PF24758">
    <property type="entry name" value="LRR_At5g56370"/>
    <property type="match status" value="1"/>
</dbReference>
<evidence type="ECO:0000256" key="1">
    <source>
        <dbReference type="ARBA" id="ARBA00004370"/>
    </source>
</evidence>
<protein>
    <recommendedName>
        <fullName evidence="7">F-box domain-containing protein</fullName>
    </recommendedName>
</protein>
<comment type="caution">
    <text evidence="8">The sequence shown here is derived from an EMBL/GenBank/DDBJ whole genome shotgun (WGS) entry which is preliminary data.</text>
</comment>
<name>A0ABQ7F5H3_BRACR</name>
<dbReference type="Gene3D" id="1.20.1280.50">
    <property type="match status" value="1"/>
</dbReference>
<gene>
    <name evidence="8" type="ORF">DY000_02045212</name>
</gene>
<dbReference type="InterPro" id="IPR055411">
    <property type="entry name" value="LRR_FXL15/At3g58940/PEG3-like"/>
</dbReference>
<comment type="subcellular location">
    <subcellularLocation>
        <location evidence="1">Membrane</location>
    </subcellularLocation>
</comment>
<evidence type="ECO:0000256" key="4">
    <source>
        <dbReference type="ARBA" id="ARBA00022989"/>
    </source>
</evidence>
<dbReference type="SMART" id="SM00579">
    <property type="entry name" value="FBD"/>
    <property type="match status" value="1"/>
</dbReference>
<dbReference type="InterPro" id="IPR036047">
    <property type="entry name" value="F-box-like_dom_sf"/>
</dbReference>
<feature type="transmembrane region" description="Helical" evidence="6">
    <location>
        <begin position="348"/>
        <end position="366"/>
    </location>
</feature>
<evidence type="ECO:0000256" key="6">
    <source>
        <dbReference type="SAM" id="Phobius"/>
    </source>
</evidence>
<keyword evidence="5 6" id="KW-0472">Membrane</keyword>
<dbReference type="PANTHER" id="PTHR12770:SF31">
    <property type="entry name" value="RUS FAMILY MEMBER 1"/>
    <property type="match status" value="1"/>
</dbReference>
<dbReference type="PANTHER" id="PTHR12770">
    <property type="entry name" value="RUS1 FAMILY PROTEIN C16ORF58"/>
    <property type="match status" value="1"/>
</dbReference>
<reference evidence="8 9" key="1">
    <citation type="journal article" date="2020" name="BMC Genomics">
        <title>Intraspecific diversification of the crop wild relative Brassica cretica Lam. using demographic model selection.</title>
        <authorList>
            <person name="Kioukis A."/>
            <person name="Michalopoulou V.A."/>
            <person name="Briers L."/>
            <person name="Pirintsos S."/>
            <person name="Studholme D.J."/>
            <person name="Pavlidis P."/>
            <person name="Sarris P.F."/>
        </authorList>
    </citation>
    <scope>NUCLEOTIDE SEQUENCE [LARGE SCALE GENOMIC DNA]</scope>
    <source>
        <strain evidence="9">cv. PFS-1207/04</strain>
    </source>
</reference>
<keyword evidence="4 6" id="KW-1133">Transmembrane helix</keyword>
<keyword evidence="3 6" id="KW-0812">Transmembrane</keyword>
<feature type="transmembrane region" description="Helical" evidence="6">
    <location>
        <begin position="270"/>
        <end position="288"/>
    </location>
</feature>
<dbReference type="CDD" id="cd22160">
    <property type="entry name" value="F-box_AtFBL13-like"/>
    <property type="match status" value="1"/>
</dbReference>
<dbReference type="InterPro" id="IPR001810">
    <property type="entry name" value="F-box_dom"/>
</dbReference>
<dbReference type="Pfam" id="PF08387">
    <property type="entry name" value="FBD"/>
    <property type="match status" value="1"/>
</dbReference>
<keyword evidence="9" id="KW-1185">Reference proteome</keyword>
<dbReference type="InterPro" id="IPR055412">
    <property type="entry name" value="UVB_sens_C"/>
</dbReference>
<dbReference type="InterPro" id="IPR053781">
    <property type="entry name" value="F-box_AtFBL13-like"/>
</dbReference>
<accession>A0ABQ7F5H3</accession>
<dbReference type="EMBL" id="QGKV02000297">
    <property type="protein sequence ID" value="KAF3611002.1"/>
    <property type="molecule type" value="Genomic_DNA"/>
</dbReference>
<feature type="domain" description="F-box" evidence="7">
    <location>
        <begin position="554"/>
        <end position="590"/>
    </location>
</feature>
<dbReference type="Pfam" id="PF04884">
    <property type="entry name" value="UVB_sens_prot"/>
    <property type="match status" value="2"/>
</dbReference>
<dbReference type="SUPFAM" id="SSF52047">
    <property type="entry name" value="RNI-like"/>
    <property type="match status" value="1"/>
</dbReference>
<dbReference type="InterPro" id="IPR006566">
    <property type="entry name" value="FBD"/>
</dbReference>
<proteinExistence type="inferred from homology"/>